<feature type="domain" description="RNA polymerase sigma-70 region 2" evidence="6">
    <location>
        <begin position="27"/>
        <end position="90"/>
    </location>
</feature>
<dbReference type="InterPro" id="IPR036388">
    <property type="entry name" value="WH-like_DNA-bd_sf"/>
</dbReference>
<dbReference type="InterPro" id="IPR039425">
    <property type="entry name" value="RNA_pol_sigma-70-like"/>
</dbReference>
<dbReference type="InterPro" id="IPR013249">
    <property type="entry name" value="RNA_pol_sigma70_r4_t2"/>
</dbReference>
<dbReference type="Pfam" id="PF04542">
    <property type="entry name" value="Sigma70_r2"/>
    <property type="match status" value="1"/>
</dbReference>
<evidence type="ECO:0000256" key="4">
    <source>
        <dbReference type="ARBA" id="ARBA00023125"/>
    </source>
</evidence>
<dbReference type="InterPro" id="IPR013325">
    <property type="entry name" value="RNA_pol_sigma_r2"/>
</dbReference>
<keyword evidence="10" id="KW-1185">Reference proteome</keyword>
<dbReference type="OrthoDB" id="2732687at2"/>
<evidence type="ECO:0000259" key="7">
    <source>
        <dbReference type="Pfam" id="PF08281"/>
    </source>
</evidence>
<evidence type="ECO:0000313" key="8">
    <source>
        <dbReference type="EMBL" id="KON95954.1"/>
    </source>
</evidence>
<comment type="similarity">
    <text evidence="1">Belongs to the sigma-70 factor family. ECF subfamily.</text>
</comment>
<name>A0A0D1XVT9_ANEMI</name>
<sequence length="197" mass="23310">MDNDNLRHIIADVLEGDIEKFEKIMQIYQKSIFLYCYHMLGNYSEAEDSGQEVFLKAFRCLGKYNQGIPFGAWLYKIAYNHCIDVIRKRKLAKYLPLFYRNEKENKPVDLQIEVNYFDEFVHQAMSRLSAEERNLLILRCVEDKSYQEISMILNQNSATLRKKYERSATKFRKYYAQVKGVGQYDIGQGSAFEKTFL</sequence>
<dbReference type="Gene3D" id="1.10.1740.10">
    <property type="match status" value="1"/>
</dbReference>
<dbReference type="InterPro" id="IPR014284">
    <property type="entry name" value="RNA_pol_sigma-70_dom"/>
</dbReference>
<dbReference type="Proteomes" id="UP000037269">
    <property type="component" value="Unassembled WGS sequence"/>
</dbReference>
<dbReference type="Gene3D" id="1.10.10.10">
    <property type="entry name" value="Winged helix-like DNA-binding domain superfamily/Winged helix DNA-binding domain"/>
    <property type="match status" value="1"/>
</dbReference>
<reference evidence="8 10" key="1">
    <citation type="submission" date="2015-07" db="EMBL/GenBank/DDBJ databases">
        <title>Fjat-14205 dsm 2895.</title>
        <authorList>
            <person name="Liu B."/>
            <person name="Wang J."/>
            <person name="Zhu Y."/>
            <person name="Liu G."/>
            <person name="Chen Q."/>
            <person name="Chen Z."/>
            <person name="Lan J."/>
            <person name="Che J."/>
            <person name="Ge C."/>
            <person name="Shi H."/>
            <person name="Pan Z."/>
            <person name="Liu X."/>
        </authorList>
    </citation>
    <scope>NUCLEOTIDE SEQUENCE [LARGE SCALE GENOMIC DNA]</scope>
    <source>
        <strain evidence="8 10">DSM 2895</strain>
    </source>
</reference>
<evidence type="ECO:0000313" key="9">
    <source>
        <dbReference type="EMBL" id="SDJ17963.1"/>
    </source>
</evidence>
<evidence type="ECO:0000313" key="10">
    <source>
        <dbReference type="Proteomes" id="UP000037269"/>
    </source>
</evidence>
<feature type="domain" description="RNA polymerase sigma factor 70 region 4 type 2" evidence="7">
    <location>
        <begin position="121"/>
        <end position="166"/>
    </location>
</feature>
<keyword evidence="5" id="KW-0804">Transcription</keyword>
<dbReference type="AlphaFoldDB" id="A0A0D1XVT9"/>
<dbReference type="STRING" id="47500.AF333_11115"/>
<gene>
    <name evidence="8" type="ORF">AF333_11115</name>
    <name evidence="9" type="ORF">SAMN04487909_11351</name>
</gene>
<reference evidence="9 11" key="2">
    <citation type="submission" date="2016-10" db="EMBL/GenBank/DDBJ databases">
        <authorList>
            <person name="de Groot N.N."/>
        </authorList>
    </citation>
    <scope>NUCLEOTIDE SEQUENCE [LARGE SCALE GENOMIC DNA]</scope>
    <source>
        <strain evidence="9 11">DSM 2895</strain>
    </source>
</reference>
<evidence type="ECO:0000256" key="5">
    <source>
        <dbReference type="ARBA" id="ARBA00023163"/>
    </source>
</evidence>
<organism evidence="8 10">
    <name type="scientific">Aneurinibacillus migulanus</name>
    <name type="common">Bacillus migulanus</name>
    <dbReference type="NCBI Taxonomy" id="47500"/>
    <lineage>
        <taxon>Bacteria</taxon>
        <taxon>Bacillati</taxon>
        <taxon>Bacillota</taxon>
        <taxon>Bacilli</taxon>
        <taxon>Bacillales</taxon>
        <taxon>Paenibacillaceae</taxon>
        <taxon>Aneurinibacillus group</taxon>
        <taxon>Aneurinibacillus</taxon>
    </lineage>
</organism>
<evidence type="ECO:0000256" key="1">
    <source>
        <dbReference type="ARBA" id="ARBA00010641"/>
    </source>
</evidence>
<dbReference type="Proteomes" id="UP000182836">
    <property type="component" value="Unassembled WGS sequence"/>
</dbReference>
<keyword evidence="4" id="KW-0238">DNA-binding</keyword>
<protein>
    <submittedName>
        <fullName evidence="8 9">RNA polymerase</fullName>
    </submittedName>
</protein>
<dbReference type="SUPFAM" id="SSF88946">
    <property type="entry name" value="Sigma2 domain of RNA polymerase sigma factors"/>
    <property type="match status" value="1"/>
</dbReference>
<dbReference type="RefSeq" id="WP_043064508.1">
    <property type="nucleotide sequence ID" value="NZ_CCMI01000020.1"/>
</dbReference>
<dbReference type="PANTHER" id="PTHR43133:SF8">
    <property type="entry name" value="RNA POLYMERASE SIGMA FACTOR HI_1459-RELATED"/>
    <property type="match status" value="1"/>
</dbReference>
<evidence type="ECO:0000313" key="11">
    <source>
        <dbReference type="Proteomes" id="UP000182836"/>
    </source>
</evidence>
<evidence type="ECO:0000259" key="6">
    <source>
        <dbReference type="Pfam" id="PF04542"/>
    </source>
</evidence>
<keyword evidence="3" id="KW-0731">Sigma factor</keyword>
<proteinExistence type="inferred from homology"/>
<dbReference type="SUPFAM" id="SSF88659">
    <property type="entry name" value="Sigma3 and sigma4 domains of RNA polymerase sigma factors"/>
    <property type="match status" value="1"/>
</dbReference>
<dbReference type="InterPro" id="IPR007627">
    <property type="entry name" value="RNA_pol_sigma70_r2"/>
</dbReference>
<dbReference type="GO" id="GO:0006352">
    <property type="term" value="P:DNA-templated transcription initiation"/>
    <property type="evidence" value="ECO:0007669"/>
    <property type="project" value="InterPro"/>
</dbReference>
<accession>A0A0D1XVT9</accession>
<dbReference type="Pfam" id="PF08281">
    <property type="entry name" value="Sigma70_r4_2"/>
    <property type="match status" value="1"/>
</dbReference>
<evidence type="ECO:0000256" key="2">
    <source>
        <dbReference type="ARBA" id="ARBA00023015"/>
    </source>
</evidence>
<dbReference type="PATRIC" id="fig|47500.8.peg.2664"/>
<dbReference type="EMBL" id="FNED01000013">
    <property type="protein sequence ID" value="SDJ17963.1"/>
    <property type="molecule type" value="Genomic_DNA"/>
</dbReference>
<dbReference type="PANTHER" id="PTHR43133">
    <property type="entry name" value="RNA POLYMERASE ECF-TYPE SIGMA FACTO"/>
    <property type="match status" value="1"/>
</dbReference>
<dbReference type="EMBL" id="LGUG01000004">
    <property type="protein sequence ID" value="KON95954.1"/>
    <property type="molecule type" value="Genomic_DNA"/>
</dbReference>
<dbReference type="InterPro" id="IPR013324">
    <property type="entry name" value="RNA_pol_sigma_r3/r4-like"/>
</dbReference>
<dbReference type="GO" id="GO:0016987">
    <property type="term" value="F:sigma factor activity"/>
    <property type="evidence" value="ECO:0007669"/>
    <property type="project" value="UniProtKB-KW"/>
</dbReference>
<dbReference type="GO" id="GO:0003677">
    <property type="term" value="F:DNA binding"/>
    <property type="evidence" value="ECO:0007669"/>
    <property type="project" value="UniProtKB-KW"/>
</dbReference>
<keyword evidence="2" id="KW-0805">Transcription regulation</keyword>
<dbReference type="NCBIfam" id="TIGR02937">
    <property type="entry name" value="sigma70-ECF"/>
    <property type="match status" value="1"/>
</dbReference>
<evidence type="ECO:0000256" key="3">
    <source>
        <dbReference type="ARBA" id="ARBA00023082"/>
    </source>
</evidence>